<dbReference type="RefSeq" id="XP_027364713.1">
    <property type="nucleotide sequence ID" value="XM_027508912.1"/>
</dbReference>
<feature type="domain" description="Leucine-rich repeat-containing N-terminal plant-type" evidence="14">
    <location>
        <begin position="37"/>
        <end position="75"/>
    </location>
</feature>
<gene>
    <name evidence="17" type="primary">LOC113871812</name>
</gene>
<keyword evidence="9 12" id="KW-0472">Membrane</keyword>
<dbReference type="GeneID" id="113871812"/>
<organism evidence="16 17">
    <name type="scientific">Abrus precatorius</name>
    <name type="common">Indian licorice</name>
    <name type="synonym">Glycine abrus</name>
    <dbReference type="NCBI Taxonomy" id="3816"/>
    <lineage>
        <taxon>Eukaryota</taxon>
        <taxon>Viridiplantae</taxon>
        <taxon>Streptophyta</taxon>
        <taxon>Embryophyta</taxon>
        <taxon>Tracheophyta</taxon>
        <taxon>Spermatophyta</taxon>
        <taxon>Magnoliopsida</taxon>
        <taxon>eudicotyledons</taxon>
        <taxon>Gunneridae</taxon>
        <taxon>Pentapetalae</taxon>
        <taxon>rosids</taxon>
        <taxon>fabids</taxon>
        <taxon>Fabales</taxon>
        <taxon>Fabaceae</taxon>
        <taxon>Papilionoideae</taxon>
        <taxon>50 kb inversion clade</taxon>
        <taxon>NPAAA clade</taxon>
        <taxon>indigoferoid/millettioid clade</taxon>
        <taxon>Abreae</taxon>
        <taxon>Abrus</taxon>
    </lineage>
</organism>
<evidence type="ECO:0000256" key="10">
    <source>
        <dbReference type="ARBA" id="ARBA00023170"/>
    </source>
</evidence>
<dbReference type="KEGG" id="aprc:113871812"/>
<evidence type="ECO:0000256" key="4">
    <source>
        <dbReference type="ARBA" id="ARBA00022614"/>
    </source>
</evidence>
<dbReference type="Pfam" id="PF00560">
    <property type="entry name" value="LRR_1"/>
    <property type="match status" value="15"/>
</dbReference>
<dbReference type="InterPro" id="IPR032675">
    <property type="entry name" value="LRR_dom_sf"/>
</dbReference>
<evidence type="ECO:0000313" key="17">
    <source>
        <dbReference type="RefSeq" id="XP_027364713.1"/>
    </source>
</evidence>
<keyword evidence="4" id="KW-0433">Leucine-rich repeat</keyword>
<dbReference type="SMART" id="SM00369">
    <property type="entry name" value="LRR_TYP"/>
    <property type="match status" value="28"/>
</dbReference>
<dbReference type="Pfam" id="PF23598">
    <property type="entry name" value="LRR_14"/>
    <property type="match status" value="1"/>
</dbReference>
<evidence type="ECO:0000313" key="16">
    <source>
        <dbReference type="Proteomes" id="UP000694853"/>
    </source>
</evidence>
<comment type="similarity">
    <text evidence="2">Belongs to the RLP family.</text>
</comment>
<dbReference type="InterPro" id="IPR055414">
    <property type="entry name" value="LRR_R13L4/SHOC2-like"/>
</dbReference>
<dbReference type="FunFam" id="3.80.10.10:FF:000095">
    <property type="entry name" value="LRR receptor-like serine/threonine-protein kinase GSO1"/>
    <property type="match status" value="4"/>
</dbReference>
<keyword evidence="11" id="KW-0325">Glycoprotein</keyword>
<keyword evidence="8 12" id="KW-1133">Transmembrane helix</keyword>
<evidence type="ECO:0000256" key="7">
    <source>
        <dbReference type="ARBA" id="ARBA00022737"/>
    </source>
</evidence>
<name>A0A8B8M9Q4_ABRPR</name>
<dbReference type="PANTHER" id="PTHR48063">
    <property type="entry name" value="LRR RECEPTOR-LIKE KINASE"/>
    <property type="match status" value="1"/>
</dbReference>
<evidence type="ECO:0000256" key="8">
    <source>
        <dbReference type="ARBA" id="ARBA00022989"/>
    </source>
</evidence>
<evidence type="ECO:0000256" key="12">
    <source>
        <dbReference type="SAM" id="Phobius"/>
    </source>
</evidence>
<keyword evidence="3" id="KW-1003">Cell membrane</keyword>
<evidence type="ECO:0000256" key="3">
    <source>
        <dbReference type="ARBA" id="ARBA00022475"/>
    </source>
</evidence>
<dbReference type="InterPro" id="IPR046956">
    <property type="entry name" value="RLP23-like"/>
</dbReference>
<proteinExistence type="inferred from homology"/>
<dbReference type="PANTHER" id="PTHR48063:SF112">
    <property type="entry name" value="RECEPTOR LIKE PROTEIN 30-LIKE"/>
    <property type="match status" value="1"/>
</dbReference>
<evidence type="ECO:0000259" key="15">
    <source>
        <dbReference type="Pfam" id="PF23598"/>
    </source>
</evidence>
<evidence type="ECO:0000256" key="9">
    <source>
        <dbReference type="ARBA" id="ARBA00023136"/>
    </source>
</evidence>
<dbReference type="SUPFAM" id="SSF52047">
    <property type="entry name" value="RNI-like"/>
    <property type="match status" value="2"/>
</dbReference>
<keyword evidence="6 13" id="KW-0732">Signal</keyword>
<keyword evidence="16" id="KW-1185">Reference proteome</keyword>
<dbReference type="GO" id="GO:0005886">
    <property type="term" value="C:plasma membrane"/>
    <property type="evidence" value="ECO:0007669"/>
    <property type="project" value="UniProtKB-SubCell"/>
</dbReference>
<keyword evidence="10" id="KW-0675">Receptor</keyword>
<keyword evidence="5 12" id="KW-0812">Transmembrane</keyword>
<evidence type="ECO:0000256" key="5">
    <source>
        <dbReference type="ARBA" id="ARBA00022692"/>
    </source>
</evidence>
<reference evidence="16" key="1">
    <citation type="journal article" date="2019" name="Toxins">
        <title>Detection of Abrin-Like and Prepropulchellin-Like Toxin Genes and Transcripts Using Whole Genome Sequencing and Full-Length Transcript Sequencing of Abrus precatorius.</title>
        <authorList>
            <person name="Hovde B.T."/>
            <person name="Daligault H.E."/>
            <person name="Hanschen E.R."/>
            <person name="Kunde Y.A."/>
            <person name="Johnson M.B."/>
            <person name="Starkenburg S.R."/>
            <person name="Johnson S.L."/>
        </authorList>
    </citation>
    <scope>NUCLEOTIDE SEQUENCE [LARGE SCALE GENOMIC DNA]</scope>
</reference>
<dbReference type="SMART" id="SM00365">
    <property type="entry name" value="LRR_SD22"/>
    <property type="match status" value="14"/>
</dbReference>
<dbReference type="Proteomes" id="UP000694853">
    <property type="component" value="Unplaced"/>
</dbReference>
<comment type="subcellular location">
    <subcellularLocation>
        <location evidence="1">Cell membrane</location>
        <topology evidence="1">Single-pass type I membrane protein</topology>
    </subcellularLocation>
</comment>
<dbReference type="InterPro" id="IPR001611">
    <property type="entry name" value="Leu-rich_rpt"/>
</dbReference>
<reference evidence="17" key="2">
    <citation type="submission" date="2025-08" db="UniProtKB">
        <authorList>
            <consortium name="RefSeq"/>
        </authorList>
    </citation>
    <scope>IDENTIFICATION</scope>
    <source>
        <tissue evidence="17">Young leaves</tissue>
    </source>
</reference>
<evidence type="ECO:0000256" key="13">
    <source>
        <dbReference type="SAM" id="SignalP"/>
    </source>
</evidence>
<dbReference type="Pfam" id="PF13855">
    <property type="entry name" value="LRR_8"/>
    <property type="match status" value="7"/>
</dbReference>
<accession>A0A8B8M9Q4</accession>
<evidence type="ECO:0000256" key="1">
    <source>
        <dbReference type="ARBA" id="ARBA00004251"/>
    </source>
</evidence>
<dbReference type="InterPro" id="IPR003591">
    <property type="entry name" value="Leu-rich_rpt_typical-subtyp"/>
</dbReference>
<evidence type="ECO:0000256" key="11">
    <source>
        <dbReference type="ARBA" id="ARBA00023180"/>
    </source>
</evidence>
<dbReference type="PRINTS" id="PR00019">
    <property type="entry name" value="LEURICHRPT"/>
</dbReference>
<dbReference type="Pfam" id="PF08263">
    <property type="entry name" value="LRRNT_2"/>
    <property type="match status" value="2"/>
</dbReference>
<dbReference type="SUPFAM" id="SSF52058">
    <property type="entry name" value="L domain-like"/>
    <property type="match status" value="4"/>
</dbReference>
<feature type="domain" description="Leucine-rich repeat-containing N-terminal plant-type" evidence="14">
    <location>
        <begin position="1231"/>
        <end position="1258"/>
    </location>
</feature>
<feature type="transmembrane region" description="Helical" evidence="12">
    <location>
        <begin position="1173"/>
        <end position="1196"/>
    </location>
</feature>
<dbReference type="PROSITE" id="PS51450">
    <property type="entry name" value="LRR"/>
    <property type="match status" value="3"/>
</dbReference>
<evidence type="ECO:0000256" key="6">
    <source>
        <dbReference type="ARBA" id="ARBA00022729"/>
    </source>
</evidence>
<feature type="signal peptide" evidence="13">
    <location>
        <begin position="1"/>
        <end position="20"/>
    </location>
</feature>
<feature type="chain" id="PRO_5034990923" evidence="13">
    <location>
        <begin position="21"/>
        <end position="1781"/>
    </location>
</feature>
<protein>
    <submittedName>
        <fullName evidence="17">Receptor-like protein EIX1</fullName>
    </submittedName>
</protein>
<dbReference type="InterPro" id="IPR013210">
    <property type="entry name" value="LRR_N_plant-typ"/>
</dbReference>
<dbReference type="FunFam" id="3.80.10.10:FF:000111">
    <property type="entry name" value="LRR receptor-like serine/threonine-protein kinase ERECTA"/>
    <property type="match status" value="1"/>
</dbReference>
<sequence>MRSYISAAFAVLLLLAEIIAQIQLCLCANSTVPCIGKEREALVKFKASLIQDASSNRLSSWRGADCCKWEGIECDNVTGHVLKLDLRNPCSRPSSLTEDQIFVAPQECDYDDTWYHLSVRAPNVDPSLLQLEHLTYLDLRGNDFSQSQIPMFFGSMRRLRYLSLSQSNFGGRIPSTLGNLKNLRLLDLRWNDDLKANDINWVSKLESLEHLDMSGVYLGNTHNLFQLLNTLPSLLSIYLRDCGIHNSLVPLHAFQNMTSLVHLDFSWNRLNGSIPDAFRNMTSIQFLYLPGNSITSIPSWFPGFNKLVHLDLSYNDLLGLIPDAFQNLTSLRFLYLSGNGFTLVPSWFAGLKNLVHVYLNGNNITSIPSWFPNFDKLMYLDLSDNKLHGPIPDAFQNMPSIKFLDLSEDHFTSVPSWFNIFKKLEFLDLSSNRLHDHSDFSNTLSDIGKPRFLDLSLNGLGGANPRASRNMSSLVYLDLSWNWLRSPILDSLKNMTSIQFIYLGNNNITSIPPWFGDFDKLLYLDLSHNGLQGPIPDTFQNMPSIEFLDLSGNHFTSVPSWFHIFKKLKFLDLSSNRLHGPIPEAFRNMTSIQSLDLSDNGFTSVPSWFAEWKSLVNVYLRQNNLTIVECPLTSIISNMCHIKRLYLSGNKLRGESLEHYELSRCDSRYGLEELDLSDNEFSDGLPTWLGQLENLELLDLSSNYFHGPIPFSLAKLSKLKSIYLFDNKLDGTLHQSLGELVNLQYLDLWNNSLKGPIPQSLYELQNLQFLDLSSNKLDRISTGKEWSSIMPRLMNLNFANNKISGSFPENIGHVMPCVTGLSLRNNFIIGSIPISLCQMELRSLDLSKNNLSGEIPNCWKDNGQWEEINLSSNKLSGEFPSSFVNLSTLSWLHLNNNSFQGELPMSLRNLKQLVILDFGENQLSGSIPSWNNNSFPLLQILRLRQNRLSGNIPSQLCNLTSLKILDLSRNNLEGSIPQCIGKLRGMTLDKSLNKANKKLVPLSSSVAFRWAYEEVKEVMKGIEFDYIKILELVVNMDLSENSLVGSIPNEITWLTGLHGLNLSNNHLEGEIPKMTGDMKSLESLDVSHNPLSGTFPKSMSALTLLSHLNLSHNNLSGPIPKDKQFSTLDDPSIYAENPYLCGSPLPNTCPGDELHQGAGNEDDDDSKDKVEKVWFFFVIAVGFATGFWAFFGTLLLKKNWRHAYFGYVDKVVDKMYVAVPVRVSDKLFKHSESFTDAYSKLISWQGKDHCLWKGVGCDGNTGHVVKLILRQNECRYPYATFPLECPCPLEADDVNPSILELKHLSYLDLSGICFRYATIPTFIGSMKQLTYLNLAYCGFQGQVPPHLGNLSNLHTLDISQSMYSVMIKSLYTDDVGWLSKLSSLKHLAMNGVSLWKANDLFQVLDMLPFLLQVEFRACGLTNMKFRPTGANSSFLTTVHVLNLAQNFLSGPIPDAFGNMTSIRDLDLSGNFLTSVPYWLNNLRSLVYLDLSFNSFNRTEVSLLSILTNMCSLRSLELSDCMFVPGGLELGYANYSGCRRYGLEVLVLRGNRIKDSLPSWFGQMWNLKTLDLGSNLFYGPIPSSFGNLLALKKLDLSYNHLNGSIPTPLGRLSSLSVLDLSNNHLNGRIPESLGQLGNQMTLREVNNSFTGIIFDHLGESNLKRLYLGMNKFDGPIPLSFGNLLALRTLDLSGNLLDGPIPTTLGRLSSLSVLELSNNQLKGSIPESLGLLENLTILRVANNSLTGIIAEIRIGPQFPLRVRTQEQLTLDLSNNQISGPIPK</sequence>
<dbReference type="Gene3D" id="3.80.10.10">
    <property type="entry name" value="Ribonuclease Inhibitor"/>
    <property type="match status" value="11"/>
</dbReference>
<evidence type="ECO:0000259" key="14">
    <source>
        <dbReference type="Pfam" id="PF08263"/>
    </source>
</evidence>
<feature type="domain" description="Disease resistance R13L4/SHOC-2-like LRR" evidence="15">
    <location>
        <begin position="128"/>
        <end position="314"/>
    </location>
</feature>
<dbReference type="FunFam" id="3.80.10.10:FF:000041">
    <property type="entry name" value="LRR receptor-like serine/threonine-protein kinase ERECTA"/>
    <property type="match status" value="1"/>
</dbReference>
<evidence type="ECO:0000256" key="2">
    <source>
        <dbReference type="ARBA" id="ARBA00009592"/>
    </source>
</evidence>
<dbReference type="OrthoDB" id="1060944at2759"/>
<keyword evidence="7" id="KW-0677">Repeat</keyword>